<proteinExistence type="predicted"/>
<accession>C0XK87</accession>
<dbReference type="AlphaFoldDB" id="C0XK87"/>
<dbReference type="Gene3D" id="3.40.50.300">
    <property type="entry name" value="P-loop containing nucleotide triphosphate hydrolases"/>
    <property type="match status" value="1"/>
</dbReference>
<feature type="domain" description="Helicase HerA central" evidence="1">
    <location>
        <begin position="28"/>
        <end position="223"/>
    </location>
</feature>
<gene>
    <name evidence="2" type="ORF">HMPREF0519_1648</name>
</gene>
<dbReference type="PANTHER" id="PTHR42957:SF1">
    <property type="entry name" value="HELICASE MJ1565-RELATED"/>
    <property type="match status" value="1"/>
</dbReference>
<evidence type="ECO:0000313" key="2">
    <source>
        <dbReference type="EMBL" id="EEI24271.1"/>
    </source>
</evidence>
<dbReference type="InterPro" id="IPR002789">
    <property type="entry name" value="HerA_central"/>
</dbReference>
<name>C0XK87_LENH9</name>
<dbReference type="EMBL" id="ACGP01000149">
    <property type="protein sequence ID" value="EEI24271.1"/>
    <property type="molecule type" value="Genomic_DNA"/>
</dbReference>
<feature type="non-terminal residue" evidence="2">
    <location>
        <position position="298"/>
    </location>
</feature>
<dbReference type="PANTHER" id="PTHR42957">
    <property type="entry name" value="HELICASE MJ1565-RELATED"/>
    <property type="match status" value="1"/>
</dbReference>
<dbReference type="InterPro" id="IPR008571">
    <property type="entry name" value="HerA-like"/>
</dbReference>
<evidence type="ECO:0000313" key="3">
    <source>
        <dbReference type="Proteomes" id="UP000003752"/>
    </source>
</evidence>
<keyword evidence="3" id="KW-1185">Reference proteome</keyword>
<comment type="caution">
    <text evidence="2">The sequence shown here is derived from an EMBL/GenBank/DDBJ whole genome shotgun (WGS) entry which is preliminary data.</text>
</comment>
<dbReference type="Proteomes" id="UP000003752">
    <property type="component" value="Unassembled WGS sequence"/>
</dbReference>
<dbReference type="RefSeq" id="WP_003634796.1">
    <property type="nucleotide sequence ID" value="NZ_GG669992.1"/>
</dbReference>
<dbReference type="InterPro" id="IPR027417">
    <property type="entry name" value="P-loop_NTPase"/>
</dbReference>
<reference evidence="2 3" key="1">
    <citation type="submission" date="2009-01" db="EMBL/GenBank/DDBJ databases">
        <authorList>
            <person name="Qin X."/>
            <person name="Bachman B."/>
            <person name="Battles P."/>
            <person name="Bell A."/>
            <person name="Bess C."/>
            <person name="Bickham C."/>
            <person name="Chaboub L."/>
            <person name="Chen D."/>
            <person name="Coyle M."/>
            <person name="Deiros D.R."/>
            <person name="Dinh H."/>
            <person name="Forbes L."/>
            <person name="Fowler G."/>
            <person name="Francisco L."/>
            <person name="Fu Q."/>
            <person name="Gubbala S."/>
            <person name="Hale W."/>
            <person name="Han Y."/>
            <person name="Hemphill L."/>
            <person name="Highlander S.K."/>
            <person name="Hirani K."/>
            <person name="Hogues M."/>
            <person name="Jackson L."/>
            <person name="Jakkamsetti A."/>
            <person name="Javaid M."/>
            <person name="Jiang H."/>
            <person name="Korchina V."/>
            <person name="Kovar C."/>
            <person name="Lara F."/>
            <person name="Lee S."/>
            <person name="Mata R."/>
            <person name="Mathew T."/>
            <person name="Moen C."/>
            <person name="Morales K."/>
            <person name="Munidasa M."/>
            <person name="Nazareth L."/>
            <person name="Ngo R."/>
            <person name="Nguyen L."/>
            <person name="Okwuonu G."/>
            <person name="Ongeri F."/>
            <person name="Patil S."/>
            <person name="Petrosino J."/>
            <person name="Pham C."/>
            <person name="Pham P."/>
            <person name="Pu L.-L."/>
            <person name="Puazo M."/>
            <person name="Raj R."/>
            <person name="Reid J."/>
            <person name="Rouhana J."/>
            <person name="Saada N."/>
            <person name="Shang Y."/>
            <person name="Simmons D."/>
            <person name="Thornton R."/>
            <person name="Warren J."/>
            <person name="Weissenberger G."/>
            <person name="Zhang J."/>
            <person name="Zhang L."/>
            <person name="Zhou C."/>
            <person name="Zhu D."/>
            <person name="Muzny D."/>
            <person name="Worley K."/>
            <person name="Gibbs R."/>
        </authorList>
    </citation>
    <scope>NUCLEOTIDE SEQUENCE [LARGE SCALE GENOMIC DNA]</scope>
    <source>
        <strain evidence="3">ATCC 8290 / DSM 20176 / CCUG 30140 / JCM 1155 / KCTC 3500 / NBRC 15886 / NCIMB 8040 / NRRL B-1843 / 9</strain>
    </source>
</reference>
<dbReference type="SUPFAM" id="SSF52540">
    <property type="entry name" value="P-loop containing nucleoside triphosphate hydrolases"/>
    <property type="match status" value="1"/>
</dbReference>
<sequence>MIGNEVTLTTKNELNIVYSVQNDDSSLKIGQSILENQAISIPINKFFASHIGIFGNTGSGKSNTLHKLYLELFRSKFRNNIFKHSQFLIIDFNGEYVGNNMFGVNDKKIKRVFDINTKVKSNFNKIPVTKEYLFDADILSILFDARPKTQVPFLKKAMKKMNEVIVQKDFKFGNFVGGILKRILSTPEESTQKSLDEWITIAKRYDLNASDFTFIDKIQFNSKNKNYYGLNEQGVTIYFNGGAEKANNQKLEFFKLSMIEMRINNYWSNTSISLIKKLKAFLEFQKVFYIAWKDFDSQ</sequence>
<dbReference type="Pfam" id="PF01935">
    <property type="entry name" value="DUF87"/>
    <property type="match status" value="1"/>
</dbReference>
<protein>
    <recommendedName>
        <fullName evidence="1">Helicase HerA central domain-containing protein</fullName>
    </recommendedName>
</protein>
<evidence type="ECO:0000259" key="1">
    <source>
        <dbReference type="Pfam" id="PF01935"/>
    </source>
</evidence>
<organism evidence="2 3">
    <name type="scientific">Lentilactobacillus hilgardii (strain ATCC 8290 / DSM 20176 / CCUG 30140 / JCM 1155 / KCTC 3500 / NBRC 15886 / NCIMB 8040 / NRRL B-1843 / 9)</name>
    <dbReference type="NCBI Taxonomy" id="1423757"/>
    <lineage>
        <taxon>Bacteria</taxon>
        <taxon>Bacillati</taxon>
        <taxon>Bacillota</taxon>
        <taxon>Bacilli</taxon>
        <taxon>Lactobacillales</taxon>
        <taxon>Lactobacillaceae</taxon>
        <taxon>Lentilactobacillus</taxon>
    </lineage>
</organism>
<dbReference type="HOGENOM" id="CLU_935412_0_0_9"/>